<feature type="transmembrane region" description="Helical" evidence="1">
    <location>
        <begin position="18"/>
        <end position="37"/>
    </location>
</feature>
<accession>A0A6C0I2B0</accession>
<name>A0A6C0I2B0_9ZZZZ</name>
<reference evidence="2" key="1">
    <citation type="journal article" date="2020" name="Nature">
        <title>Giant virus diversity and host interactions through global metagenomics.</title>
        <authorList>
            <person name="Schulz F."/>
            <person name="Roux S."/>
            <person name="Paez-Espino D."/>
            <person name="Jungbluth S."/>
            <person name="Walsh D.A."/>
            <person name="Denef V.J."/>
            <person name="McMahon K.D."/>
            <person name="Konstantinidis K.T."/>
            <person name="Eloe-Fadrosh E.A."/>
            <person name="Kyrpides N.C."/>
            <person name="Woyke T."/>
        </authorList>
    </citation>
    <scope>NUCLEOTIDE SEQUENCE</scope>
    <source>
        <strain evidence="2">GVMAG-M-3300023184-18</strain>
    </source>
</reference>
<evidence type="ECO:0000256" key="1">
    <source>
        <dbReference type="SAM" id="Phobius"/>
    </source>
</evidence>
<keyword evidence="1" id="KW-0812">Transmembrane</keyword>
<keyword evidence="1" id="KW-1133">Transmembrane helix</keyword>
<protein>
    <submittedName>
        <fullName evidence="2">Uncharacterized protein</fullName>
    </submittedName>
</protein>
<keyword evidence="1" id="KW-0472">Membrane</keyword>
<evidence type="ECO:0000313" key="2">
    <source>
        <dbReference type="EMBL" id="QHT87014.1"/>
    </source>
</evidence>
<dbReference type="AlphaFoldDB" id="A0A6C0I2B0"/>
<sequence length="313" mass="37115">MEESIYLYSRGDRLGSHLIQYLSIIIYAFYNNLYIVYHPKNVNYNSDYEYEGNKYKKSFIVESLLLWIDNYNTQFPKKDYESKYRNINIMEYLLEFEIKFNKFAYFYSCDLLIITTQVLYNIQTDLVSYFKKYLSKSIKLCIDNNVPLEFKIPFDKKKSILVHLRMGDVKDRPDYNGATCSNYYTNRINNDEQMIQGIRNLGYCNMQTPLAKNKVELAINQARKKYPDHEVIIVTQPGDYKIDYPYRCISSNNENYDLYLLCNADVLILSRSTFSLTALFLGSAKEVWCPSWGHFVTTGLNTKYDNSKFNYFF</sequence>
<dbReference type="EMBL" id="MN740079">
    <property type="protein sequence ID" value="QHT87014.1"/>
    <property type="molecule type" value="Genomic_DNA"/>
</dbReference>
<organism evidence="2">
    <name type="scientific">viral metagenome</name>
    <dbReference type="NCBI Taxonomy" id="1070528"/>
    <lineage>
        <taxon>unclassified sequences</taxon>
        <taxon>metagenomes</taxon>
        <taxon>organismal metagenomes</taxon>
    </lineage>
</organism>
<proteinExistence type="predicted"/>